<dbReference type="EMBL" id="CP011387">
    <property type="protein sequence ID" value="ANE43267.1"/>
    <property type="molecule type" value="Genomic_DNA"/>
</dbReference>
<organism evidence="2 3">
    <name type="scientific">Deinococcus puniceus</name>
    <dbReference type="NCBI Taxonomy" id="1182568"/>
    <lineage>
        <taxon>Bacteria</taxon>
        <taxon>Thermotogati</taxon>
        <taxon>Deinococcota</taxon>
        <taxon>Deinococci</taxon>
        <taxon>Deinococcales</taxon>
        <taxon>Deinococcaceae</taxon>
        <taxon>Deinococcus</taxon>
    </lineage>
</organism>
<dbReference type="Proteomes" id="UP000077363">
    <property type="component" value="Chromosome"/>
</dbReference>
<reference evidence="2 3" key="1">
    <citation type="submission" date="2015-01" db="EMBL/GenBank/DDBJ databases">
        <title>Deinococcus puniceus/DY1/ whole genome sequencing.</title>
        <authorList>
            <person name="Kim M.K."/>
            <person name="Srinivasan S."/>
            <person name="Lee J.-J."/>
        </authorList>
    </citation>
    <scope>NUCLEOTIDE SEQUENCE [LARGE SCALE GENOMIC DNA]</scope>
    <source>
        <strain evidence="2 3">DY1</strain>
    </source>
</reference>
<dbReference type="GO" id="GO:0005886">
    <property type="term" value="C:plasma membrane"/>
    <property type="evidence" value="ECO:0007669"/>
    <property type="project" value="TreeGrafter"/>
</dbReference>
<keyword evidence="1" id="KW-0472">Membrane</keyword>
<evidence type="ECO:0008006" key="4">
    <source>
        <dbReference type="Google" id="ProtNLM"/>
    </source>
</evidence>
<evidence type="ECO:0000313" key="2">
    <source>
        <dbReference type="EMBL" id="ANE43267.1"/>
    </source>
</evidence>
<evidence type="ECO:0000313" key="3">
    <source>
        <dbReference type="Proteomes" id="UP000077363"/>
    </source>
</evidence>
<dbReference type="PANTHER" id="PTHR34821">
    <property type="entry name" value="INNER MEMBRANE PROTEIN YDCZ"/>
    <property type="match status" value="1"/>
</dbReference>
<keyword evidence="1" id="KW-0812">Transmembrane</keyword>
<dbReference type="Pfam" id="PF04657">
    <property type="entry name" value="DMT_YdcZ"/>
    <property type="match status" value="1"/>
</dbReference>
<dbReference type="AlphaFoldDB" id="A0A172T8J7"/>
<sequence length="145" mass="14964">MNPRLLFAVAVGLLLPVQFALNSSLTPYTHSPVATAAVSYSVGALFLTLGLLIAGRGRLSFAPLRGAPVWSFLGGLVGSAYVVSSVVLTRSLGAALAVSLVIAAQVIASLAFDHFGVLGLPKRPFNRQRATVLVLVLAGLGLQVL</sequence>
<keyword evidence="3" id="KW-1185">Reference proteome</keyword>
<dbReference type="RefSeq" id="WP_064014329.1">
    <property type="nucleotide sequence ID" value="NZ_CP011387.1"/>
</dbReference>
<name>A0A172T8J7_9DEIO</name>
<dbReference type="KEGG" id="dpu:SU48_05230"/>
<feature type="transmembrane region" description="Helical" evidence="1">
    <location>
        <begin position="94"/>
        <end position="120"/>
    </location>
</feature>
<protein>
    <recommendedName>
        <fullName evidence="4">DMT family transporter</fullName>
    </recommendedName>
</protein>
<feature type="transmembrane region" description="Helical" evidence="1">
    <location>
        <begin position="67"/>
        <end position="88"/>
    </location>
</feature>
<dbReference type="InterPro" id="IPR006750">
    <property type="entry name" value="YdcZ"/>
</dbReference>
<dbReference type="PATRIC" id="fig|1182568.3.peg.1085"/>
<proteinExistence type="predicted"/>
<dbReference type="PANTHER" id="PTHR34821:SF2">
    <property type="entry name" value="INNER MEMBRANE PROTEIN YDCZ"/>
    <property type="match status" value="1"/>
</dbReference>
<keyword evidence="1" id="KW-1133">Transmembrane helix</keyword>
<gene>
    <name evidence="2" type="ORF">SU48_05230</name>
</gene>
<evidence type="ECO:0000256" key="1">
    <source>
        <dbReference type="SAM" id="Phobius"/>
    </source>
</evidence>
<dbReference type="STRING" id="1182568.SU48_05230"/>
<dbReference type="OrthoDB" id="73733at2"/>
<accession>A0A172T8J7</accession>
<feature type="transmembrane region" description="Helical" evidence="1">
    <location>
        <begin position="36"/>
        <end position="55"/>
    </location>
</feature>